<organism evidence="8 9">
    <name type="scientific">Thiorhodovibrio winogradskyi</name>
    <dbReference type="NCBI Taxonomy" id="77007"/>
    <lineage>
        <taxon>Bacteria</taxon>
        <taxon>Pseudomonadati</taxon>
        <taxon>Pseudomonadota</taxon>
        <taxon>Gammaproteobacteria</taxon>
        <taxon>Chromatiales</taxon>
        <taxon>Chromatiaceae</taxon>
        <taxon>Thiorhodovibrio</taxon>
    </lineage>
</organism>
<comment type="catalytic activity">
    <reaction evidence="1 6">
        <text>[(1-&gt;4)-alpha-D-glucosyl](n) + ADP-alpha-D-glucose = [(1-&gt;4)-alpha-D-glucosyl](n+1) + ADP + H(+)</text>
        <dbReference type="Rhea" id="RHEA:18189"/>
        <dbReference type="Rhea" id="RHEA-COMP:9584"/>
        <dbReference type="Rhea" id="RHEA-COMP:9587"/>
        <dbReference type="ChEBI" id="CHEBI:15378"/>
        <dbReference type="ChEBI" id="CHEBI:15444"/>
        <dbReference type="ChEBI" id="CHEBI:57498"/>
        <dbReference type="ChEBI" id="CHEBI:456216"/>
        <dbReference type="EC" id="2.4.1.21"/>
    </reaction>
</comment>
<evidence type="ECO:0000259" key="7">
    <source>
        <dbReference type="Pfam" id="PF08323"/>
    </source>
</evidence>
<dbReference type="SUPFAM" id="SSF53756">
    <property type="entry name" value="UDP-Glycosyltransferase/glycogen phosphorylase"/>
    <property type="match status" value="1"/>
</dbReference>
<dbReference type="CDD" id="cd03791">
    <property type="entry name" value="GT5_Glycogen_synthase_DULL1-like"/>
    <property type="match status" value="1"/>
</dbReference>
<dbReference type="NCBIfam" id="NF001905">
    <property type="entry name" value="PRK00654.2-4"/>
    <property type="match status" value="1"/>
</dbReference>
<dbReference type="Gene3D" id="3.40.50.2000">
    <property type="entry name" value="Glycogen Phosphorylase B"/>
    <property type="match status" value="2"/>
</dbReference>
<feature type="domain" description="Starch synthase catalytic" evidence="7">
    <location>
        <begin position="2"/>
        <end position="250"/>
    </location>
</feature>
<dbReference type="Pfam" id="PF08323">
    <property type="entry name" value="Glyco_transf_5"/>
    <property type="match status" value="1"/>
</dbReference>
<proteinExistence type="inferred from homology"/>
<dbReference type="Proteomes" id="UP001432180">
    <property type="component" value="Chromosome"/>
</dbReference>
<reference evidence="8 9" key="1">
    <citation type="journal article" date="2023" name="Microorganisms">
        <title>Thiorhodovibrio frisius and Trv. litoralis spp. nov., Two Novel Members from a Clade of Fastidious Purple Sulfur Bacteria That Exhibit Unique Red-Shifted Light-Harvesting Capabilities.</title>
        <authorList>
            <person name="Methner A."/>
            <person name="Kuzyk S.B."/>
            <person name="Petersen J."/>
            <person name="Bauer S."/>
            <person name="Brinkmann H."/>
            <person name="Sichau K."/>
            <person name="Wanner G."/>
            <person name="Wolf J."/>
            <person name="Neumann-Schaal M."/>
            <person name="Henke P."/>
            <person name="Tank M."/>
            <person name="Sproer C."/>
            <person name="Bunk B."/>
            <person name="Overmann J."/>
        </authorList>
    </citation>
    <scope>NUCLEOTIDE SEQUENCE [LARGE SCALE GENOMIC DNA]</scope>
    <source>
        <strain evidence="8 9">DSM 6702</strain>
    </source>
</reference>
<dbReference type="GO" id="GO:0009011">
    <property type="term" value="F:alpha-1,4-glucan glucosyltransferase (ADP-glucose donor) activity"/>
    <property type="evidence" value="ECO:0007669"/>
    <property type="project" value="UniProtKB-EC"/>
</dbReference>
<evidence type="ECO:0000256" key="6">
    <source>
        <dbReference type="HAMAP-Rule" id="MF_00484"/>
    </source>
</evidence>
<gene>
    <name evidence="8" type="primary">glgA2_2</name>
    <name evidence="6" type="synonym">glgA</name>
    <name evidence="8" type="ORF">Thiowin_02619</name>
</gene>
<dbReference type="PANTHER" id="PTHR46083:SF1">
    <property type="entry name" value="GLYCOGEN SYNTHASE 2-RELATED"/>
    <property type="match status" value="1"/>
</dbReference>
<evidence type="ECO:0000256" key="1">
    <source>
        <dbReference type="ARBA" id="ARBA00001478"/>
    </source>
</evidence>
<dbReference type="HAMAP" id="MF_00484">
    <property type="entry name" value="Glycogen_synth"/>
    <property type="match status" value="1"/>
</dbReference>
<evidence type="ECO:0000256" key="4">
    <source>
        <dbReference type="ARBA" id="ARBA00022679"/>
    </source>
</evidence>
<dbReference type="PANTHER" id="PTHR46083">
    <property type="match status" value="1"/>
</dbReference>
<keyword evidence="9" id="KW-1185">Reference proteome</keyword>
<feature type="binding site" evidence="6">
    <location>
        <position position="15"/>
    </location>
    <ligand>
        <name>ADP-alpha-D-glucose</name>
        <dbReference type="ChEBI" id="CHEBI:57498"/>
    </ligand>
</feature>
<comment type="pathway">
    <text evidence="6">Glycan biosynthesis; glycogen biosynthesis.</text>
</comment>
<comment type="function">
    <text evidence="6">Synthesizes alpha-1,4-glucan chains using ADP-glucose.</text>
</comment>
<dbReference type="Pfam" id="PF13692">
    <property type="entry name" value="Glyco_trans_1_4"/>
    <property type="match status" value="1"/>
</dbReference>
<comment type="similarity">
    <text evidence="2 6">Belongs to the glycosyltransferase 1 family. Bacterial/plant glycogen synthase subfamily.</text>
</comment>
<sequence>MRIAILAAECAPVAKAGGLGDFVHGLGRALQAAGAHVEILLPDYDCLRHELIQDRQVLREDLPLTFAGQALRCRVSSGRVDGLDCRFFAPQSNAAYFARGAIYGEPDDALRFACYCRAALEWSRQCSGWPDILHCNDWQTGLVPVLLYEDYAPRGPDPVPDPGLDAVRVCYSLHNLGHQGWVEPNVLTAVGLDASRLMTPDRLGNSAGSSSANLMQGGIVFSNFVTTVSPRYAWEALRTEQGCGLQDVLARKQAQGRFAGVLNGIDWSTWNPRGDPLIAQPFDADRLALKAANTAALRARLRLQAVNKPLLAIVSRLDRQKGVDLIAHALVYTLAKKGQCVLLGSAQEPQIQARFERLRDAYQSHPDAHLELGFDEALAHQIYAGADFILVPSLYEPCGLTQMIAMRYGCVPVVRRVGGLADTVFDANFCVKPPAERNGFVFDDAEPAELEFALDRAFGLWTDYPDQFKQLQINGMSIDHSWNGPAQDYLRIYRWLVGGDPLEEH</sequence>
<dbReference type="EC" id="2.4.1.21" evidence="6"/>
<protein>
    <recommendedName>
        <fullName evidence="6">Glycogen synthase</fullName>
        <ecNumber evidence="6">2.4.1.21</ecNumber>
    </recommendedName>
    <alternativeName>
        <fullName evidence="6">Starch [bacterial glycogen] synthase</fullName>
    </alternativeName>
</protein>
<dbReference type="NCBIfam" id="TIGR02095">
    <property type="entry name" value="glgA"/>
    <property type="match status" value="1"/>
</dbReference>
<evidence type="ECO:0000256" key="5">
    <source>
        <dbReference type="ARBA" id="ARBA00023056"/>
    </source>
</evidence>
<evidence type="ECO:0000313" key="9">
    <source>
        <dbReference type="Proteomes" id="UP001432180"/>
    </source>
</evidence>
<evidence type="ECO:0000313" key="8">
    <source>
        <dbReference type="EMBL" id="WPL17594.1"/>
    </source>
</evidence>
<name>A0ABZ0SBD0_9GAMM</name>
<dbReference type="EMBL" id="CP121472">
    <property type="protein sequence ID" value="WPL17594.1"/>
    <property type="molecule type" value="Genomic_DNA"/>
</dbReference>
<dbReference type="RefSeq" id="WP_328983402.1">
    <property type="nucleotide sequence ID" value="NZ_CP121472.1"/>
</dbReference>
<dbReference type="InterPro" id="IPR013534">
    <property type="entry name" value="Starch_synth_cat_dom"/>
</dbReference>
<accession>A0ABZ0SBD0</accession>
<evidence type="ECO:0000256" key="2">
    <source>
        <dbReference type="ARBA" id="ARBA00010281"/>
    </source>
</evidence>
<keyword evidence="5 6" id="KW-0320">Glycogen biosynthesis</keyword>
<keyword evidence="3 6" id="KW-0328">Glycosyltransferase</keyword>
<evidence type="ECO:0000256" key="3">
    <source>
        <dbReference type="ARBA" id="ARBA00022676"/>
    </source>
</evidence>
<dbReference type="InterPro" id="IPR011835">
    <property type="entry name" value="GS/SS"/>
</dbReference>
<keyword evidence="4 6" id="KW-0808">Transferase</keyword>